<evidence type="ECO:0000313" key="1">
    <source>
        <dbReference type="EMBL" id="MBB6002600.1"/>
    </source>
</evidence>
<gene>
    <name evidence="1" type="ORF">HNP25_001252</name>
</gene>
<dbReference type="Proteomes" id="UP000524404">
    <property type="component" value="Unassembled WGS sequence"/>
</dbReference>
<proteinExistence type="predicted"/>
<protein>
    <recommendedName>
        <fullName evidence="3">DUF4136 domain-containing protein</fullName>
    </recommendedName>
</protein>
<reference evidence="1 2" key="1">
    <citation type="submission" date="2020-08" db="EMBL/GenBank/DDBJ databases">
        <title>Functional genomics of gut bacteria from endangered species of beetles.</title>
        <authorList>
            <person name="Carlos-Shanley C."/>
        </authorList>
    </citation>
    <scope>NUCLEOTIDE SEQUENCE [LARGE SCALE GENOMIC DNA]</scope>
    <source>
        <strain evidence="1 2">S00070</strain>
    </source>
</reference>
<sequence length="194" mass="22464">MLIILSSCSSTRMISTWREPNKEISLNKLNKVLVVALFQNETTRRKVEDQLVGYLNGKGVTSYDYLDRSISETNEEAIRDKIKKDGFDGAITMRLLDVDKEKTYTRSNIALYPSYYNNFSGYYYRNWPFYFDSGYYLTTRIFTVETSVFSIKEDKIIWTGITKTTDPSGVVKMTEEIGQAVFNQMLKEGFVSDK</sequence>
<comment type="caution">
    <text evidence="1">The sequence shown here is derived from an EMBL/GenBank/DDBJ whole genome shotgun (WGS) entry which is preliminary data.</text>
</comment>
<dbReference type="EMBL" id="JACHKT010000006">
    <property type="protein sequence ID" value="MBB6002600.1"/>
    <property type="molecule type" value="Genomic_DNA"/>
</dbReference>
<organism evidence="1 2">
    <name type="scientific">Arcicella rosea</name>
    <dbReference type="NCBI Taxonomy" id="502909"/>
    <lineage>
        <taxon>Bacteria</taxon>
        <taxon>Pseudomonadati</taxon>
        <taxon>Bacteroidota</taxon>
        <taxon>Cytophagia</taxon>
        <taxon>Cytophagales</taxon>
        <taxon>Flectobacillaceae</taxon>
        <taxon>Arcicella</taxon>
    </lineage>
</organism>
<evidence type="ECO:0000313" key="2">
    <source>
        <dbReference type="Proteomes" id="UP000524404"/>
    </source>
</evidence>
<keyword evidence="2" id="KW-1185">Reference proteome</keyword>
<evidence type="ECO:0008006" key="3">
    <source>
        <dbReference type="Google" id="ProtNLM"/>
    </source>
</evidence>
<dbReference type="AlphaFoldDB" id="A0A841EQQ5"/>
<accession>A0A841EQQ5</accession>
<name>A0A841EQQ5_9BACT</name>